<dbReference type="EMBL" id="FBWG01000008">
    <property type="protein sequence ID" value="CUX22046.1"/>
    <property type="molecule type" value="Genomic_DNA"/>
</dbReference>
<dbReference type="Pfam" id="PF00126">
    <property type="entry name" value="HTH_1"/>
    <property type="match status" value="1"/>
</dbReference>
<dbReference type="RefSeq" id="WP_080817126.1">
    <property type="nucleotide sequence ID" value="NZ_LT009748.1"/>
</dbReference>
<dbReference type="Gene3D" id="1.10.10.10">
    <property type="entry name" value="Winged helix-like DNA-binding domain superfamily/Winged helix DNA-binding domain"/>
    <property type="match status" value="1"/>
</dbReference>
<organism evidence="9 10">
    <name type="scientific">Agrobacterium deltaense Zutra 3/1</name>
    <dbReference type="NCBI Taxonomy" id="1183427"/>
    <lineage>
        <taxon>Bacteria</taxon>
        <taxon>Pseudomonadati</taxon>
        <taxon>Pseudomonadota</taxon>
        <taxon>Alphaproteobacteria</taxon>
        <taxon>Hyphomicrobiales</taxon>
        <taxon>Rhizobiaceae</taxon>
        <taxon>Rhizobium/Agrobacterium group</taxon>
        <taxon>Agrobacterium</taxon>
    </lineage>
</organism>
<evidence type="ECO:0000256" key="5">
    <source>
        <dbReference type="ARBA" id="ARBA00054626"/>
    </source>
</evidence>
<evidence type="ECO:0000259" key="8">
    <source>
        <dbReference type="PROSITE" id="PS50931"/>
    </source>
</evidence>
<dbReference type="SUPFAM" id="SSF46785">
    <property type="entry name" value="Winged helix' DNA-binding domain"/>
    <property type="match status" value="1"/>
</dbReference>
<dbReference type="SUPFAM" id="SSF53850">
    <property type="entry name" value="Periplasmic binding protein-like II"/>
    <property type="match status" value="1"/>
</dbReference>
<dbReference type="PANTHER" id="PTHR30537:SF79">
    <property type="entry name" value="TRANSCRIPTIONAL REGULATOR-RELATED"/>
    <property type="match status" value="1"/>
</dbReference>
<dbReference type="InterPro" id="IPR036390">
    <property type="entry name" value="WH_DNA-bd_sf"/>
</dbReference>
<proteinExistence type="inferred from homology"/>
<keyword evidence="3" id="KW-0238">DNA-binding</keyword>
<comment type="function">
    <text evidence="5">Transcriptional regulator of the ttuABCDE tartrate utilization operon.</text>
</comment>
<evidence type="ECO:0000313" key="10">
    <source>
        <dbReference type="Proteomes" id="UP000191987"/>
    </source>
</evidence>
<name>A0A1S7PJV1_9HYPH</name>
<dbReference type="Gene3D" id="3.40.190.10">
    <property type="entry name" value="Periplasmic binding protein-like II"/>
    <property type="match status" value="2"/>
</dbReference>
<keyword evidence="4" id="KW-0804">Transcription</keyword>
<dbReference type="PRINTS" id="PR00039">
    <property type="entry name" value="HTHLYSR"/>
</dbReference>
<evidence type="ECO:0000256" key="1">
    <source>
        <dbReference type="ARBA" id="ARBA00009437"/>
    </source>
</evidence>
<evidence type="ECO:0000256" key="6">
    <source>
        <dbReference type="ARBA" id="ARBA00067332"/>
    </source>
</evidence>
<feature type="domain" description="HTH lysR-type" evidence="8">
    <location>
        <begin position="4"/>
        <end position="61"/>
    </location>
</feature>
<sequence length="296" mass="32074">MKLPPLTTLRAFEAAARRTSFSLAAQELGMTATAVSQHVRNLEAWLGVVLFERHARGVRLTPAGKEFGTTVSTALRQIASGAARIRQGHDRMTVRLASLPSVVAHFLTPRLPRFRALYPDIQVSISYSGAHHAIPADLTIGHGIASEENAVALFSAETRPTCAPDYVAKFGPFDDVYSLLRAELLHDDTEAAWQNWFAAGGISLPDNAGPVFADFNLLLTALKAGQGIGLCPTTLLHDEIAAGQLTVLFDRAADTEKYYWLMEAEEMSAPARLLADWLVAEARESGMRGNYSAATI</sequence>
<dbReference type="Pfam" id="PF03466">
    <property type="entry name" value="LysR_substrate"/>
    <property type="match status" value="1"/>
</dbReference>
<comment type="similarity">
    <text evidence="1">Belongs to the LysR transcriptional regulatory family.</text>
</comment>
<dbReference type="FunFam" id="1.10.10.10:FF:000001">
    <property type="entry name" value="LysR family transcriptional regulator"/>
    <property type="match status" value="1"/>
</dbReference>
<reference evidence="9 10" key="1">
    <citation type="submission" date="2016-01" db="EMBL/GenBank/DDBJ databases">
        <authorList>
            <person name="Oliw E.H."/>
        </authorList>
    </citation>
    <scope>NUCLEOTIDE SEQUENCE [LARGE SCALE GENOMIC DNA]</scope>
    <source>
        <strain evidence="9 10">Zutra 3-1</strain>
    </source>
</reference>
<dbReference type="InterPro" id="IPR005119">
    <property type="entry name" value="LysR_subst-bd"/>
</dbReference>
<dbReference type="InterPro" id="IPR036388">
    <property type="entry name" value="WH-like_DNA-bd_sf"/>
</dbReference>
<evidence type="ECO:0000256" key="3">
    <source>
        <dbReference type="ARBA" id="ARBA00023125"/>
    </source>
</evidence>
<dbReference type="AlphaFoldDB" id="A0A1S7PJV1"/>
<dbReference type="Proteomes" id="UP000191987">
    <property type="component" value="Unassembled WGS sequence"/>
</dbReference>
<evidence type="ECO:0000313" key="9">
    <source>
        <dbReference type="EMBL" id="CUX22046.1"/>
    </source>
</evidence>
<dbReference type="GO" id="GO:0003700">
    <property type="term" value="F:DNA-binding transcription factor activity"/>
    <property type="evidence" value="ECO:0007669"/>
    <property type="project" value="InterPro"/>
</dbReference>
<accession>A0A1S7PJV1</accession>
<dbReference type="PROSITE" id="PS50931">
    <property type="entry name" value="HTH_LYSR"/>
    <property type="match status" value="1"/>
</dbReference>
<dbReference type="InterPro" id="IPR058163">
    <property type="entry name" value="LysR-type_TF_proteobact-type"/>
</dbReference>
<gene>
    <name evidence="9" type="ORF">AGR7C_Cc160024</name>
</gene>
<dbReference type="InterPro" id="IPR000847">
    <property type="entry name" value="LysR_HTH_N"/>
</dbReference>
<dbReference type="GO" id="GO:0006351">
    <property type="term" value="P:DNA-templated transcription"/>
    <property type="evidence" value="ECO:0007669"/>
    <property type="project" value="TreeGrafter"/>
</dbReference>
<evidence type="ECO:0000256" key="7">
    <source>
        <dbReference type="ARBA" id="ARBA00083243"/>
    </source>
</evidence>
<evidence type="ECO:0000256" key="4">
    <source>
        <dbReference type="ARBA" id="ARBA00023163"/>
    </source>
</evidence>
<dbReference type="PANTHER" id="PTHR30537">
    <property type="entry name" value="HTH-TYPE TRANSCRIPTIONAL REGULATOR"/>
    <property type="match status" value="1"/>
</dbReference>
<evidence type="ECO:0000256" key="2">
    <source>
        <dbReference type="ARBA" id="ARBA00023015"/>
    </source>
</evidence>
<protein>
    <recommendedName>
        <fullName evidence="6">HTH-type transcriptional regulator TtuA</fullName>
    </recommendedName>
    <alternativeName>
        <fullName evidence="7">Tartrate utilization transcriptional regulator</fullName>
    </alternativeName>
</protein>
<dbReference type="GO" id="GO:0043565">
    <property type="term" value="F:sequence-specific DNA binding"/>
    <property type="evidence" value="ECO:0007669"/>
    <property type="project" value="TreeGrafter"/>
</dbReference>
<keyword evidence="2" id="KW-0805">Transcription regulation</keyword>